<accession>A0ACC0K9P7</accession>
<proteinExistence type="predicted"/>
<reference evidence="1 2" key="1">
    <citation type="journal article" date="2022" name="Genome Biol. Evol.">
        <title>The Spruce Budworm Genome: Reconstructing the Evolutionary History of Antifreeze Proteins.</title>
        <authorList>
            <person name="Beliveau C."/>
            <person name="Gagne P."/>
            <person name="Picq S."/>
            <person name="Vernygora O."/>
            <person name="Keeling C.I."/>
            <person name="Pinkney K."/>
            <person name="Doucet D."/>
            <person name="Wen F."/>
            <person name="Johnston J.S."/>
            <person name="Maaroufi H."/>
            <person name="Boyle B."/>
            <person name="Laroche J."/>
            <person name="Dewar K."/>
            <person name="Juretic N."/>
            <person name="Blackburn G."/>
            <person name="Nisole A."/>
            <person name="Brunet B."/>
            <person name="Brandao M."/>
            <person name="Lumley L."/>
            <person name="Duan J."/>
            <person name="Quan G."/>
            <person name="Lucarotti C.J."/>
            <person name="Roe A.D."/>
            <person name="Sperling F.A.H."/>
            <person name="Levesque R.C."/>
            <person name="Cusson M."/>
        </authorList>
    </citation>
    <scope>NUCLEOTIDE SEQUENCE [LARGE SCALE GENOMIC DNA]</scope>
    <source>
        <strain evidence="1">Glfc:IPQL:Cfum</strain>
    </source>
</reference>
<name>A0ACC0K9P7_CHOFU</name>
<protein>
    <submittedName>
        <fullName evidence="1">Uncharacterized protein</fullName>
    </submittedName>
</protein>
<sequence>MFIRLTICLRVENIRPFDLLIVLAGCRSRRGRGRGGGGAESQHSTDSESGRTARRHSVDTVSTYLSHESKDSLQQASVGSLLNCSAGSDDVFEAPPPLPALPPPALPPPDAHRGMSGSGPAVCVWVGAVAAPHWDAPCPRCHRPLGGAGAGAGAAAGAGAGAGAGAVALLACHHMMHLHCLDTQLAQRPHEPLYIECLVCGRVYGQEGGAPGGAPGARAAARSMAWRLEPGALPGFEGAGSILVTYKICSGHPVVVEGWSCLLVHRSAATALALSSCLVGSFQSGWQSARHPAPGAPYYAGRLPATLAAARHAARTTGFSMDTLVLTALRAAWERRVLFTVATSQTTGREHVVAWRAAPPPASRAHYGRGARAALAATLRDLDRLVGGAADPPLPV</sequence>
<comment type="caution">
    <text evidence="1">The sequence shown here is derived from an EMBL/GenBank/DDBJ whole genome shotgun (WGS) entry which is preliminary data.</text>
</comment>
<keyword evidence="2" id="KW-1185">Reference proteome</keyword>
<dbReference type="Proteomes" id="UP001064048">
    <property type="component" value="Chromosome 24"/>
</dbReference>
<evidence type="ECO:0000313" key="1">
    <source>
        <dbReference type="EMBL" id="KAI8433140.1"/>
    </source>
</evidence>
<gene>
    <name evidence="1" type="ORF">MSG28_013987</name>
</gene>
<dbReference type="EMBL" id="CM046124">
    <property type="protein sequence ID" value="KAI8433140.1"/>
    <property type="molecule type" value="Genomic_DNA"/>
</dbReference>
<organism evidence="1 2">
    <name type="scientific">Choristoneura fumiferana</name>
    <name type="common">Spruce budworm moth</name>
    <name type="synonym">Archips fumiferana</name>
    <dbReference type="NCBI Taxonomy" id="7141"/>
    <lineage>
        <taxon>Eukaryota</taxon>
        <taxon>Metazoa</taxon>
        <taxon>Ecdysozoa</taxon>
        <taxon>Arthropoda</taxon>
        <taxon>Hexapoda</taxon>
        <taxon>Insecta</taxon>
        <taxon>Pterygota</taxon>
        <taxon>Neoptera</taxon>
        <taxon>Endopterygota</taxon>
        <taxon>Lepidoptera</taxon>
        <taxon>Glossata</taxon>
        <taxon>Ditrysia</taxon>
        <taxon>Tortricoidea</taxon>
        <taxon>Tortricidae</taxon>
        <taxon>Tortricinae</taxon>
        <taxon>Choristoneura</taxon>
    </lineage>
</organism>
<evidence type="ECO:0000313" key="2">
    <source>
        <dbReference type="Proteomes" id="UP001064048"/>
    </source>
</evidence>